<accession>A0A3P1CEX5</accession>
<evidence type="ECO:0000256" key="1">
    <source>
        <dbReference type="ARBA" id="ARBA00022801"/>
    </source>
</evidence>
<evidence type="ECO:0000313" key="4">
    <source>
        <dbReference type="Proteomes" id="UP000274271"/>
    </source>
</evidence>
<dbReference type="InterPro" id="IPR050345">
    <property type="entry name" value="Aliph_Amidase/BUP"/>
</dbReference>
<evidence type="ECO:0000313" key="3">
    <source>
        <dbReference type="EMBL" id="RRB11797.1"/>
    </source>
</evidence>
<dbReference type="Gene3D" id="3.60.110.10">
    <property type="entry name" value="Carbon-nitrogen hydrolase"/>
    <property type="match status" value="1"/>
</dbReference>
<keyword evidence="4" id="KW-1185">Reference proteome</keyword>
<dbReference type="PANTHER" id="PTHR43674:SF2">
    <property type="entry name" value="BETA-UREIDOPROPIONASE"/>
    <property type="match status" value="1"/>
</dbReference>
<evidence type="ECO:0000259" key="2">
    <source>
        <dbReference type="PROSITE" id="PS50263"/>
    </source>
</evidence>
<dbReference type="AlphaFoldDB" id="A0A3P1CEX5"/>
<dbReference type="InterPro" id="IPR036526">
    <property type="entry name" value="C-N_Hydrolase_sf"/>
</dbReference>
<dbReference type="Pfam" id="PF00795">
    <property type="entry name" value="CN_hydrolase"/>
    <property type="match status" value="1"/>
</dbReference>
<dbReference type="InterPro" id="IPR003010">
    <property type="entry name" value="C-N_Hydrolase"/>
</dbReference>
<feature type="domain" description="CN hydrolase" evidence="2">
    <location>
        <begin position="1"/>
        <end position="234"/>
    </location>
</feature>
<dbReference type="SUPFAM" id="SSF56317">
    <property type="entry name" value="Carbon-nitrogen hydrolase"/>
    <property type="match status" value="1"/>
</dbReference>
<dbReference type="RefSeq" id="WP_124909476.1">
    <property type="nucleotide sequence ID" value="NZ_RQJP01000005.1"/>
</dbReference>
<dbReference type="GO" id="GO:0050126">
    <property type="term" value="F:N-carbamoylputrescine amidase activity"/>
    <property type="evidence" value="ECO:0007669"/>
    <property type="project" value="TreeGrafter"/>
</dbReference>
<protein>
    <submittedName>
        <fullName evidence="3">Carbon-nitrogen hydrolase family protein</fullName>
    </submittedName>
</protein>
<dbReference type="CDD" id="cd07197">
    <property type="entry name" value="nitrilase"/>
    <property type="match status" value="1"/>
</dbReference>
<organism evidence="3 4">
    <name type="scientific">Larkinella knui</name>
    <dbReference type="NCBI Taxonomy" id="2025310"/>
    <lineage>
        <taxon>Bacteria</taxon>
        <taxon>Pseudomonadati</taxon>
        <taxon>Bacteroidota</taxon>
        <taxon>Cytophagia</taxon>
        <taxon>Cytophagales</taxon>
        <taxon>Spirosomataceae</taxon>
        <taxon>Larkinella</taxon>
    </lineage>
</organism>
<dbReference type="Proteomes" id="UP000274271">
    <property type="component" value="Unassembled WGS sequence"/>
</dbReference>
<reference evidence="3 4" key="1">
    <citation type="submission" date="2018-11" db="EMBL/GenBank/DDBJ databases">
        <authorList>
            <person name="Zhou Z."/>
            <person name="Wang G."/>
        </authorList>
    </citation>
    <scope>NUCLEOTIDE SEQUENCE [LARGE SCALE GENOMIC DNA]</scope>
    <source>
        <strain evidence="3 4">KCTC42998</strain>
    </source>
</reference>
<name>A0A3P1CEX5_9BACT</name>
<gene>
    <name evidence="3" type="ORF">EHT87_25360</name>
</gene>
<dbReference type="EMBL" id="RQJP01000005">
    <property type="protein sequence ID" value="RRB11797.1"/>
    <property type="molecule type" value="Genomic_DNA"/>
</dbReference>
<sequence>MKLCVAQVRPIKGDIEQTITNHQRLIDLAVSNGAEIVIFPELSLTGYEPELASELATTPDDRRFDIFQQISDTRQITIGVGVPIKGEAGIWISLVLFQPQQARHLYSKKYLHADEEPFFVSGKSTVTALGPEARIALAICYELSVPEHSENAFKNGAKVYITSVAKSASGMEKAGETLSAIARNYAMTVLIANSVGFCDTFESAGKTAIWNNQGQLVGQLDDTEEGIVLIDTDTQEVIERTL</sequence>
<dbReference type="PROSITE" id="PS50263">
    <property type="entry name" value="CN_HYDROLASE"/>
    <property type="match status" value="1"/>
</dbReference>
<proteinExistence type="predicted"/>
<dbReference type="OrthoDB" id="9803818at2"/>
<comment type="caution">
    <text evidence="3">The sequence shown here is derived from an EMBL/GenBank/DDBJ whole genome shotgun (WGS) entry which is preliminary data.</text>
</comment>
<keyword evidence="1 3" id="KW-0378">Hydrolase</keyword>
<dbReference type="PANTHER" id="PTHR43674">
    <property type="entry name" value="NITRILASE C965.09-RELATED"/>
    <property type="match status" value="1"/>
</dbReference>
<dbReference type="GO" id="GO:0033388">
    <property type="term" value="P:putrescine biosynthetic process from arginine"/>
    <property type="evidence" value="ECO:0007669"/>
    <property type="project" value="TreeGrafter"/>
</dbReference>